<dbReference type="InParanoid" id="A0A7M7GAU4"/>
<dbReference type="EnsemblMetazoa" id="XM_001605795">
    <property type="protein sequence ID" value="XP_001605845"/>
    <property type="gene ID" value="LOC100122242"/>
</dbReference>
<evidence type="ECO:0000256" key="1">
    <source>
        <dbReference type="ARBA" id="ARBA00006712"/>
    </source>
</evidence>
<dbReference type="Gene3D" id="1.25.10.10">
    <property type="entry name" value="Leucine-rich Repeat Variant"/>
    <property type="match status" value="1"/>
</dbReference>
<proteinExistence type="inferred from homology"/>
<dbReference type="InterPro" id="IPR007206">
    <property type="entry name" value="Protein_HGH1_C"/>
</dbReference>
<dbReference type="InterPro" id="IPR039717">
    <property type="entry name" value="Hgh1"/>
</dbReference>
<evidence type="ECO:0000256" key="3">
    <source>
        <dbReference type="SAM" id="MobiDB-lite"/>
    </source>
</evidence>
<dbReference type="PANTHER" id="PTHR13387:SF9">
    <property type="entry name" value="PROTEIN HGH1 HOMOLOG"/>
    <property type="match status" value="1"/>
</dbReference>
<dbReference type="OrthoDB" id="338814at2759"/>
<feature type="compositionally biased region" description="Acidic residues" evidence="3">
    <location>
        <begin position="364"/>
        <end position="374"/>
    </location>
</feature>
<reference evidence="6" key="1">
    <citation type="submission" date="2021-01" db="UniProtKB">
        <authorList>
            <consortium name="EnsemblMetazoa"/>
        </authorList>
    </citation>
    <scope>IDENTIFICATION</scope>
</reference>
<evidence type="ECO:0000256" key="2">
    <source>
        <dbReference type="ARBA" id="ARBA00014076"/>
    </source>
</evidence>
<evidence type="ECO:0000259" key="5">
    <source>
        <dbReference type="Pfam" id="PF04064"/>
    </source>
</evidence>
<evidence type="ECO:0000259" key="4">
    <source>
        <dbReference type="Pfam" id="PF04063"/>
    </source>
</evidence>
<dbReference type="InterPro" id="IPR007205">
    <property type="entry name" value="Protein_HGH1_N"/>
</dbReference>
<feature type="domain" description="Protein HGH1 C-terminal" evidence="5">
    <location>
        <begin position="286"/>
        <end position="339"/>
    </location>
</feature>
<comment type="similarity">
    <text evidence="1">Belongs to the HGH1 family.</text>
</comment>
<dbReference type="FunCoup" id="A0A7M7GAU4">
    <property type="interactions" value="1583"/>
</dbReference>
<dbReference type="KEGG" id="nvi:100122242"/>
<protein>
    <recommendedName>
        <fullName evidence="2">Protein HGH1 homolog</fullName>
    </recommendedName>
</protein>
<dbReference type="InterPro" id="IPR011989">
    <property type="entry name" value="ARM-like"/>
</dbReference>
<gene>
    <name evidence="6" type="primary">100122242</name>
</gene>
<dbReference type="AlphaFoldDB" id="A0A7M7GAU4"/>
<feature type="compositionally biased region" description="Basic and acidic residues" evidence="3">
    <location>
        <begin position="375"/>
        <end position="387"/>
    </location>
</feature>
<dbReference type="Pfam" id="PF04063">
    <property type="entry name" value="DUF383"/>
    <property type="match status" value="1"/>
</dbReference>
<dbReference type="PANTHER" id="PTHR13387">
    <property type="entry name" value="PROTEIN HGH1 HOMOLOG"/>
    <property type="match status" value="1"/>
</dbReference>
<feature type="domain" description="Protein HGH1 N-terminal" evidence="4">
    <location>
        <begin position="109"/>
        <end position="280"/>
    </location>
</feature>
<dbReference type="InterPro" id="IPR016024">
    <property type="entry name" value="ARM-type_fold"/>
</dbReference>
<dbReference type="Pfam" id="PF04064">
    <property type="entry name" value="DUF384"/>
    <property type="match status" value="1"/>
</dbReference>
<organism evidence="6 7">
    <name type="scientific">Nasonia vitripennis</name>
    <name type="common">Parasitic wasp</name>
    <dbReference type="NCBI Taxonomy" id="7425"/>
    <lineage>
        <taxon>Eukaryota</taxon>
        <taxon>Metazoa</taxon>
        <taxon>Ecdysozoa</taxon>
        <taxon>Arthropoda</taxon>
        <taxon>Hexapoda</taxon>
        <taxon>Insecta</taxon>
        <taxon>Pterygota</taxon>
        <taxon>Neoptera</taxon>
        <taxon>Endopterygota</taxon>
        <taxon>Hymenoptera</taxon>
        <taxon>Apocrita</taxon>
        <taxon>Proctotrupomorpha</taxon>
        <taxon>Chalcidoidea</taxon>
        <taxon>Pteromalidae</taxon>
        <taxon>Pteromalinae</taxon>
        <taxon>Nasonia</taxon>
    </lineage>
</organism>
<name>A0A7M7GAU4_NASVI</name>
<dbReference type="Proteomes" id="UP000002358">
    <property type="component" value="Chromosome 3"/>
</dbReference>
<accession>A0A7M7GAU4</accession>
<evidence type="ECO:0000313" key="7">
    <source>
        <dbReference type="Proteomes" id="UP000002358"/>
    </source>
</evidence>
<dbReference type="SUPFAM" id="SSF48371">
    <property type="entry name" value="ARM repeat"/>
    <property type="match status" value="1"/>
</dbReference>
<evidence type="ECO:0000313" key="6">
    <source>
        <dbReference type="EnsemblMetazoa" id="XP_001605845"/>
    </source>
</evidence>
<sequence>MESLRELSPFLDPKSRLDLKAVALQHVLGVTGTPEGRELLLGIPEILRQLILLLQDETSAIAKDASLALINLSGDEDGASALLIISESSRCTGDDEKSDNLIYLCFKNIVDKNSKLADPCCMILSNITRPQMFADRIIILAEKTGIAWTALLNSFTTNNYNTTGAKLHYLGPVFSNLSQTKKMQKYLLDKDQFVFQRLLPFVEYEESNVRRGGIVGTIRNCCFDVENHEWLMSPDVDIVTYLLLPLAGPEEFTDEENNKLPIDLQYLPETKKRERDPDIRIMLLEALGQLCAAKVGREYLRDNNAYVILRELHKWDKDKAVLLACENVVDILIKTEEEIGLDNLKEVEVPEEYKEKFHKMDKDYLEEDNDEDKEEEKKNENIKAVEQ</sequence>
<keyword evidence="7" id="KW-1185">Reference proteome</keyword>
<dbReference type="OMA" id="MCILLTN"/>
<dbReference type="SMR" id="A0A7M7GAU4"/>
<feature type="region of interest" description="Disordered" evidence="3">
    <location>
        <begin position="358"/>
        <end position="387"/>
    </location>
</feature>